<feature type="binding site" evidence="13">
    <location>
        <position position="432"/>
    </location>
    <ligand>
        <name>K(+)</name>
        <dbReference type="ChEBI" id="CHEBI:29103"/>
    </ligand>
</feature>
<evidence type="ECO:0000256" key="1">
    <source>
        <dbReference type="ARBA" id="ARBA00004429"/>
    </source>
</evidence>
<proteinExistence type="inferred from homology"/>
<feature type="transmembrane region" description="Helical" evidence="14">
    <location>
        <begin position="38"/>
        <end position="56"/>
    </location>
</feature>
<keyword evidence="3 12" id="KW-0813">Transport</keyword>
<dbReference type="GO" id="GO:0005886">
    <property type="term" value="C:plasma membrane"/>
    <property type="evidence" value="ECO:0007669"/>
    <property type="project" value="UniProtKB-SubCell"/>
</dbReference>
<feature type="binding site" evidence="13">
    <location>
        <position position="109"/>
    </location>
    <ligand>
        <name>K(+)</name>
        <dbReference type="ChEBI" id="CHEBI:29103"/>
    </ligand>
</feature>
<dbReference type="GO" id="GO:0046872">
    <property type="term" value="F:metal ion binding"/>
    <property type="evidence" value="ECO:0007669"/>
    <property type="project" value="UniProtKB-KW"/>
</dbReference>
<keyword evidence="7 14" id="KW-0812">Transmembrane</keyword>
<feature type="binding site" evidence="13">
    <location>
        <position position="316"/>
    </location>
    <ligand>
        <name>K(+)</name>
        <dbReference type="ChEBI" id="CHEBI:29103"/>
    </ligand>
</feature>
<feature type="transmembrane region" description="Helical" evidence="14">
    <location>
        <begin position="234"/>
        <end position="252"/>
    </location>
</feature>
<comment type="caution">
    <text evidence="15">The sequence shown here is derived from an EMBL/GenBank/DDBJ whole genome shotgun (WGS) entry which is preliminary data.</text>
</comment>
<feature type="transmembrane region" description="Helical" evidence="14">
    <location>
        <begin position="139"/>
        <end position="161"/>
    </location>
</feature>
<protein>
    <recommendedName>
        <fullName evidence="12">Trk system potassium uptake protein</fullName>
    </recommendedName>
</protein>
<evidence type="ECO:0000256" key="4">
    <source>
        <dbReference type="ARBA" id="ARBA00022475"/>
    </source>
</evidence>
<dbReference type="PANTHER" id="PTHR32024:SF2">
    <property type="entry name" value="TRK SYSTEM POTASSIUM UPTAKE PROTEIN TRKG-RELATED"/>
    <property type="match status" value="1"/>
</dbReference>
<evidence type="ECO:0000256" key="5">
    <source>
        <dbReference type="ARBA" id="ARBA00022519"/>
    </source>
</evidence>
<keyword evidence="13" id="KW-0479">Metal-binding</keyword>
<comment type="function">
    <text evidence="12">Low-affinity potassium transport system. Interacts with Trk system potassium uptake protein TrkA.</text>
</comment>
<keyword evidence="4 12" id="KW-1003">Cell membrane</keyword>
<evidence type="ECO:0000256" key="2">
    <source>
        <dbReference type="ARBA" id="ARBA00009137"/>
    </source>
</evidence>
<evidence type="ECO:0000256" key="11">
    <source>
        <dbReference type="ARBA" id="ARBA00023136"/>
    </source>
</evidence>
<feature type="transmembrane region" description="Helical" evidence="14">
    <location>
        <begin position="332"/>
        <end position="351"/>
    </location>
</feature>
<comment type="similarity">
    <text evidence="2 12">Belongs to the TrkH potassium transport family.</text>
</comment>
<name>A0A1F6H3H3_9PROT</name>
<evidence type="ECO:0000256" key="7">
    <source>
        <dbReference type="ARBA" id="ARBA00022692"/>
    </source>
</evidence>
<feature type="transmembrane region" description="Helical" evidence="14">
    <location>
        <begin position="390"/>
        <end position="414"/>
    </location>
</feature>
<dbReference type="Proteomes" id="UP000177583">
    <property type="component" value="Unassembled WGS sequence"/>
</dbReference>
<evidence type="ECO:0000256" key="10">
    <source>
        <dbReference type="ARBA" id="ARBA00023065"/>
    </source>
</evidence>
<evidence type="ECO:0000256" key="8">
    <source>
        <dbReference type="ARBA" id="ARBA00022958"/>
    </source>
</evidence>
<feature type="binding site" evidence="13">
    <location>
        <position position="433"/>
    </location>
    <ligand>
        <name>K(+)</name>
        <dbReference type="ChEBI" id="CHEBI:29103"/>
    </ligand>
</feature>
<feature type="binding site" evidence="13">
    <location>
        <position position="218"/>
    </location>
    <ligand>
        <name>K(+)</name>
        <dbReference type="ChEBI" id="CHEBI:29103"/>
    </ligand>
</feature>
<dbReference type="InterPro" id="IPR003445">
    <property type="entry name" value="Cat_transpt"/>
</dbReference>
<accession>A0A1F6H3H3</accession>
<keyword evidence="10 12" id="KW-0406">Ion transport</keyword>
<dbReference type="InterPro" id="IPR004772">
    <property type="entry name" value="TrkH"/>
</dbReference>
<dbReference type="GO" id="GO:0015379">
    <property type="term" value="F:potassium:chloride symporter activity"/>
    <property type="evidence" value="ECO:0007669"/>
    <property type="project" value="InterPro"/>
</dbReference>
<dbReference type="PIRSF" id="PIRSF006247">
    <property type="entry name" value="TrkH"/>
    <property type="match status" value="1"/>
</dbReference>
<evidence type="ECO:0000256" key="3">
    <source>
        <dbReference type="ARBA" id="ARBA00022448"/>
    </source>
</evidence>
<evidence type="ECO:0000256" key="12">
    <source>
        <dbReference type="PIRNR" id="PIRNR006247"/>
    </source>
</evidence>
<feature type="transmembrane region" description="Helical" evidence="14">
    <location>
        <begin position="68"/>
        <end position="88"/>
    </location>
</feature>
<evidence type="ECO:0000313" key="15">
    <source>
        <dbReference type="EMBL" id="OGH04850.1"/>
    </source>
</evidence>
<dbReference type="PANTHER" id="PTHR32024">
    <property type="entry name" value="TRK SYSTEM POTASSIUM UPTAKE PROTEIN TRKG-RELATED"/>
    <property type="match status" value="1"/>
</dbReference>
<keyword evidence="5 12" id="KW-0997">Cell inner membrane</keyword>
<feature type="transmembrane region" description="Helical" evidence="14">
    <location>
        <begin position="455"/>
        <end position="476"/>
    </location>
</feature>
<evidence type="ECO:0000256" key="14">
    <source>
        <dbReference type="SAM" id="Phobius"/>
    </source>
</evidence>
<feature type="binding site" evidence="13">
    <location>
        <position position="315"/>
    </location>
    <ligand>
        <name>K(+)</name>
        <dbReference type="ChEBI" id="CHEBI:29103"/>
    </ligand>
</feature>
<evidence type="ECO:0000256" key="13">
    <source>
        <dbReference type="PIRSR" id="PIRSR006247-1"/>
    </source>
</evidence>
<gene>
    <name evidence="15" type="ORF">A2557_07655</name>
</gene>
<comment type="subcellular location">
    <subcellularLocation>
        <location evidence="1 12">Cell inner membrane</location>
        <topology evidence="1 12">Multi-pass membrane protein</topology>
    </subcellularLocation>
</comment>
<keyword evidence="8 12" id="KW-0630">Potassium</keyword>
<dbReference type="EMBL" id="MFNF01000001">
    <property type="protein sequence ID" value="OGH04850.1"/>
    <property type="molecule type" value="Genomic_DNA"/>
</dbReference>
<feature type="binding site" evidence="13">
    <location>
        <position position="110"/>
    </location>
    <ligand>
        <name>K(+)</name>
        <dbReference type="ChEBI" id="CHEBI:29103"/>
    </ligand>
</feature>
<dbReference type="AlphaFoldDB" id="A0A1F6H3H3"/>
<feature type="transmembrane region" description="Helical" evidence="14">
    <location>
        <begin position="181"/>
        <end position="205"/>
    </location>
</feature>
<sequence length="482" mass="53023">MYFRSILRALGVILLILGLTLLVPALYAWAIHSPDLEAFLRSAVYTIGTGGLLLLIPKSQYSLRTRDGFALVSFGWLAAGVVGGLPYLLADVVPSFTDAFFESVSGFTTTGASIFTVIEDKPLPVLLWRSMTQWFGGMGIIVLALAIVPYMDIGGMSIFQAEVPGPTADKLTPKVEDTAKVLWIVYVIMTLALMVSLWAAGMTVFDAINHAFTTMATGGFSTKNASILFYRSPLIEWIVILFMALAGMNFALHYHFLFGRFKPKTYLKDSEAMFYLAMILFSVASITGLILWKEDRIFSETFRAVTFTVTSIITTTGYATDDYELWPIFSHLMLLLLMVMGGCAGSTAGGVKSVRIMLVLKYVYVEMVKLLHPNLVRDVKMHDTVVERSVLSSILSFLFLYLTVLVVSILLVSFEAPDILTAISSVVTSLGNVGPGLGTVGPTENFAHLGDFTKWVLSINMVLGRLEILTLLVLFLPQTWLK</sequence>
<dbReference type="Pfam" id="PF02386">
    <property type="entry name" value="TrkH"/>
    <property type="match status" value="1"/>
</dbReference>
<keyword evidence="9 14" id="KW-1133">Transmembrane helix</keyword>
<evidence type="ECO:0000256" key="6">
    <source>
        <dbReference type="ARBA" id="ARBA00022538"/>
    </source>
</evidence>
<keyword evidence="11 12" id="KW-0472">Membrane</keyword>
<organism evidence="15 16">
    <name type="scientific">Candidatus Lambdaproteobacteria bacterium RIFOXYD2_FULL_56_26</name>
    <dbReference type="NCBI Taxonomy" id="1817773"/>
    <lineage>
        <taxon>Bacteria</taxon>
        <taxon>Pseudomonadati</taxon>
        <taxon>Pseudomonadota</taxon>
        <taxon>Candidatus Lambdaproteobacteria</taxon>
    </lineage>
</organism>
<evidence type="ECO:0000256" key="9">
    <source>
        <dbReference type="ARBA" id="ARBA00022989"/>
    </source>
</evidence>
<feature type="transmembrane region" description="Helical" evidence="14">
    <location>
        <begin position="272"/>
        <end position="292"/>
    </location>
</feature>
<evidence type="ECO:0000313" key="16">
    <source>
        <dbReference type="Proteomes" id="UP000177583"/>
    </source>
</evidence>
<keyword evidence="6 12" id="KW-0633">Potassium transport</keyword>
<reference evidence="15 16" key="1">
    <citation type="journal article" date="2016" name="Nat. Commun.">
        <title>Thousands of microbial genomes shed light on interconnected biogeochemical processes in an aquifer system.</title>
        <authorList>
            <person name="Anantharaman K."/>
            <person name="Brown C.T."/>
            <person name="Hug L.A."/>
            <person name="Sharon I."/>
            <person name="Castelle C.J."/>
            <person name="Probst A.J."/>
            <person name="Thomas B.C."/>
            <person name="Singh A."/>
            <person name="Wilkins M.J."/>
            <person name="Karaoz U."/>
            <person name="Brodie E.L."/>
            <person name="Williams K.H."/>
            <person name="Hubbard S.S."/>
            <person name="Banfield J.F."/>
        </authorList>
    </citation>
    <scope>NUCLEOTIDE SEQUENCE [LARGE SCALE GENOMIC DNA]</scope>
</reference>